<dbReference type="InterPro" id="IPR036908">
    <property type="entry name" value="RlpA-like_sf"/>
</dbReference>
<evidence type="ECO:0000259" key="1">
    <source>
        <dbReference type="Pfam" id="PF03330"/>
    </source>
</evidence>
<dbReference type="EMBL" id="CP031417">
    <property type="protein sequence ID" value="AXK84121.1"/>
    <property type="molecule type" value="Genomic_DNA"/>
</dbReference>
<dbReference type="PANTHER" id="PTHR34183">
    <property type="entry name" value="ENDOLYTIC PEPTIDOGLYCAN TRANSGLYCOSYLASE RLPA"/>
    <property type="match status" value="1"/>
</dbReference>
<reference evidence="2 3" key="1">
    <citation type="submission" date="2018-07" db="EMBL/GenBank/DDBJ databases">
        <authorList>
            <person name="Quirk P.G."/>
            <person name="Krulwich T.A."/>
        </authorList>
    </citation>
    <scope>NUCLEOTIDE SEQUENCE [LARGE SCALE GENOMIC DNA]</scope>
    <source>
        <strain evidence="2 3">CC-BB4</strain>
    </source>
</reference>
<dbReference type="OrthoDB" id="8251409at2"/>
<dbReference type="Gene3D" id="2.40.40.10">
    <property type="entry name" value="RlpA-like domain"/>
    <property type="match status" value="1"/>
</dbReference>
<protein>
    <recommendedName>
        <fullName evidence="1">RlpA-like protein double-psi beta-barrel domain-containing protein</fullName>
    </recommendedName>
</protein>
<dbReference type="InterPro" id="IPR009009">
    <property type="entry name" value="RlpA-like_DPBB"/>
</dbReference>
<name>A0A346A4M4_9HYPH</name>
<dbReference type="KEGG" id="ptaw:DW352_19120"/>
<dbReference type="PANTHER" id="PTHR34183:SF8">
    <property type="entry name" value="ENDOLYTIC PEPTIDOGLYCAN TRANSGLYCOSYLASE RLPA-RELATED"/>
    <property type="match status" value="1"/>
</dbReference>
<dbReference type="CDD" id="cd22268">
    <property type="entry name" value="DPBB_RlpA-like"/>
    <property type="match status" value="1"/>
</dbReference>
<evidence type="ECO:0000313" key="3">
    <source>
        <dbReference type="Proteomes" id="UP000254889"/>
    </source>
</evidence>
<proteinExistence type="predicted"/>
<gene>
    <name evidence="2" type="ORF">DW352_19120</name>
</gene>
<organism evidence="2 3">
    <name type="scientific">Pseudolabrys taiwanensis</name>
    <dbReference type="NCBI Taxonomy" id="331696"/>
    <lineage>
        <taxon>Bacteria</taxon>
        <taxon>Pseudomonadati</taxon>
        <taxon>Pseudomonadota</taxon>
        <taxon>Alphaproteobacteria</taxon>
        <taxon>Hyphomicrobiales</taxon>
        <taxon>Xanthobacteraceae</taxon>
        <taxon>Pseudolabrys</taxon>
    </lineage>
</organism>
<keyword evidence="3" id="KW-1185">Reference proteome</keyword>
<feature type="domain" description="RlpA-like protein double-psi beta-barrel" evidence="1">
    <location>
        <begin position="33"/>
        <end position="126"/>
    </location>
</feature>
<evidence type="ECO:0000313" key="2">
    <source>
        <dbReference type="EMBL" id="AXK84121.1"/>
    </source>
</evidence>
<dbReference type="Pfam" id="PF03330">
    <property type="entry name" value="DPBB_1"/>
    <property type="match status" value="1"/>
</dbReference>
<sequence length="165" mass="18159">MATRPTFAAEYRSLRRLAALIDLPRLRDGASITGIASTYNPYRDGPTEGGVQTASGEFYDPTGWTAAIQTSLRVQFGGVRYGRLYRPAYVLVECDDRQAIVKINDVGPLKPGRVIDLNERAMRYFDPFLRRGLLADVRVTLLPGEDWLPGPVGGAGLIQYALAAR</sequence>
<accession>A0A346A4M4</accession>
<dbReference type="Proteomes" id="UP000254889">
    <property type="component" value="Chromosome"/>
</dbReference>
<dbReference type="AlphaFoldDB" id="A0A346A4M4"/>